<evidence type="ECO:0000256" key="1">
    <source>
        <dbReference type="SAM" id="MobiDB-lite"/>
    </source>
</evidence>
<keyword evidence="2" id="KW-1133">Transmembrane helix</keyword>
<feature type="region of interest" description="Disordered" evidence="1">
    <location>
        <begin position="1"/>
        <end position="33"/>
    </location>
</feature>
<evidence type="ECO:0000313" key="4">
    <source>
        <dbReference type="Proteomes" id="UP000624325"/>
    </source>
</evidence>
<accession>A0ABQ4CF50</accession>
<feature type="compositionally biased region" description="Basic and acidic residues" evidence="1">
    <location>
        <begin position="24"/>
        <end position="33"/>
    </location>
</feature>
<feature type="compositionally biased region" description="Low complexity" evidence="1">
    <location>
        <begin position="87"/>
        <end position="106"/>
    </location>
</feature>
<keyword evidence="2" id="KW-0812">Transmembrane</keyword>
<evidence type="ECO:0000313" key="3">
    <source>
        <dbReference type="EMBL" id="GIF60940.1"/>
    </source>
</evidence>
<sequence length="106" mass="11383">MTRGAGEDGADNTARRIRPRGRSHGLERLKREENGGMEPHLAYLDAGSGSLIVQAIVAGTAGVVVAAKMYWRRITGMFRRKTPAEQTPAEHTPAEQTPAAATADKD</sequence>
<evidence type="ECO:0000256" key="2">
    <source>
        <dbReference type="SAM" id="Phobius"/>
    </source>
</evidence>
<keyword evidence="2" id="KW-0472">Membrane</keyword>
<evidence type="ECO:0008006" key="5">
    <source>
        <dbReference type="Google" id="ProtNLM"/>
    </source>
</evidence>
<dbReference type="Proteomes" id="UP000624325">
    <property type="component" value="Unassembled WGS sequence"/>
</dbReference>
<organism evidence="3 4">
    <name type="scientific">Asanoa iriomotensis</name>
    <dbReference type="NCBI Taxonomy" id="234613"/>
    <lineage>
        <taxon>Bacteria</taxon>
        <taxon>Bacillati</taxon>
        <taxon>Actinomycetota</taxon>
        <taxon>Actinomycetes</taxon>
        <taxon>Micromonosporales</taxon>
        <taxon>Micromonosporaceae</taxon>
        <taxon>Asanoa</taxon>
    </lineage>
</organism>
<name>A0ABQ4CF50_9ACTN</name>
<proteinExistence type="predicted"/>
<feature type="region of interest" description="Disordered" evidence="1">
    <location>
        <begin position="80"/>
        <end position="106"/>
    </location>
</feature>
<gene>
    <name evidence="3" type="ORF">Air01nite_70350</name>
</gene>
<comment type="caution">
    <text evidence="3">The sequence shown here is derived from an EMBL/GenBank/DDBJ whole genome shotgun (WGS) entry which is preliminary data.</text>
</comment>
<feature type="transmembrane region" description="Helical" evidence="2">
    <location>
        <begin position="51"/>
        <end position="71"/>
    </location>
</feature>
<reference evidence="3 4" key="1">
    <citation type="submission" date="2021-01" db="EMBL/GenBank/DDBJ databases">
        <title>Whole genome shotgun sequence of Asanoa iriomotensis NBRC 100142.</title>
        <authorList>
            <person name="Komaki H."/>
            <person name="Tamura T."/>
        </authorList>
    </citation>
    <scope>NUCLEOTIDE SEQUENCE [LARGE SCALE GENOMIC DNA]</scope>
    <source>
        <strain evidence="3 4">NBRC 100142</strain>
    </source>
</reference>
<dbReference type="EMBL" id="BONC01000082">
    <property type="protein sequence ID" value="GIF60940.1"/>
    <property type="molecule type" value="Genomic_DNA"/>
</dbReference>
<keyword evidence="4" id="KW-1185">Reference proteome</keyword>
<protein>
    <recommendedName>
        <fullName evidence="5">Secreted protein with PEP-CTERM sorting signal</fullName>
    </recommendedName>
</protein>